<dbReference type="InterPro" id="IPR051609">
    <property type="entry name" value="NmrA/Isoflavone_reductase-like"/>
</dbReference>
<name>A0A9P7HHN3_9HYPO</name>
<keyword evidence="2" id="KW-0560">Oxidoreductase</keyword>
<dbReference type="Gene3D" id="3.40.50.720">
    <property type="entry name" value="NAD(P)-binding Rossmann-like Domain"/>
    <property type="match status" value="1"/>
</dbReference>
<dbReference type="Pfam" id="PF05368">
    <property type="entry name" value="NmrA"/>
    <property type="match status" value="1"/>
</dbReference>
<dbReference type="Proteomes" id="UP000750502">
    <property type="component" value="Unassembled WGS sequence"/>
</dbReference>
<reference evidence="4" key="1">
    <citation type="journal article" date="2020" name="bioRxiv">
        <title>Historical genomics reveals the evolutionary mechanisms behind multiple outbreaks of the host-specific coffee wilt pathogen Fusarium xylarioides.</title>
        <authorList>
            <person name="Peck D."/>
            <person name="Nowell R.W."/>
            <person name="Flood J."/>
            <person name="Ryan M.J."/>
            <person name="Barraclough T.G."/>
        </authorList>
    </citation>
    <scope>NUCLEOTIDE SEQUENCE</scope>
    <source>
        <strain evidence="4">IMI 127659i</strain>
    </source>
</reference>
<dbReference type="InterPro" id="IPR008030">
    <property type="entry name" value="NmrA-like"/>
</dbReference>
<dbReference type="AlphaFoldDB" id="A0A9P7HHN3"/>
<organism evidence="4 5">
    <name type="scientific">Fusarium xylarioides</name>
    <dbReference type="NCBI Taxonomy" id="221167"/>
    <lineage>
        <taxon>Eukaryota</taxon>
        <taxon>Fungi</taxon>
        <taxon>Dikarya</taxon>
        <taxon>Ascomycota</taxon>
        <taxon>Pezizomycotina</taxon>
        <taxon>Sordariomycetes</taxon>
        <taxon>Hypocreomycetidae</taxon>
        <taxon>Hypocreales</taxon>
        <taxon>Nectriaceae</taxon>
        <taxon>Fusarium</taxon>
        <taxon>Fusarium fujikuroi species complex</taxon>
    </lineage>
</organism>
<dbReference type="CDD" id="cd05259">
    <property type="entry name" value="PCBER_SDR_a"/>
    <property type="match status" value="1"/>
</dbReference>
<evidence type="ECO:0000313" key="4">
    <source>
        <dbReference type="EMBL" id="KAG5759795.1"/>
    </source>
</evidence>
<accession>A0A9P7HHN3</accession>
<feature type="domain" description="NmrA-like" evidence="3">
    <location>
        <begin position="5"/>
        <end position="217"/>
    </location>
</feature>
<dbReference type="SUPFAM" id="SSF51735">
    <property type="entry name" value="NAD(P)-binding Rossmann-fold domains"/>
    <property type="match status" value="1"/>
</dbReference>
<dbReference type="EMBL" id="JADFTT010000613">
    <property type="protein sequence ID" value="KAG5759795.1"/>
    <property type="molecule type" value="Genomic_DNA"/>
</dbReference>
<evidence type="ECO:0000313" key="5">
    <source>
        <dbReference type="Proteomes" id="UP000750502"/>
    </source>
</evidence>
<evidence type="ECO:0000259" key="3">
    <source>
        <dbReference type="Pfam" id="PF05368"/>
    </source>
</evidence>
<keyword evidence="5" id="KW-1185">Reference proteome</keyword>
<proteinExistence type="predicted"/>
<reference evidence="4" key="2">
    <citation type="submission" date="2020-10" db="EMBL/GenBank/DDBJ databases">
        <authorList>
            <person name="Peck L.D."/>
            <person name="Nowell R.W."/>
            <person name="Flood J."/>
            <person name="Ryan M.J."/>
            <person name="Barraclough T.G."/>
        </authorList>
    </citation>
    <scope>NUCLEOTIDE SEQUENCE</scope>
    <source>
        <strain evidence="4">IMI 127659i</strain>
    </source>
</reference>
<dbReference type="PANTHER" id="PTHR47706">
    <property type="entry name" value="NMRA-LIKE FAMILY PROTEIN"/>
    <property type="match status" value="1"/>
</dbReference>
<dbReference type="GO" id="GO:0016491">
    <property type="term" value="F:oxidoreductase activity"/>
    <property type="evidence" value="ECO:0007669"/>
    <property type="project" value="UniProtKB-KW"/>
</dbReference>
<evidence type="ECO:0000256" key="2">
    <source>
        <dbReference type="ARBA" id="ARBA00023002"/>
    </source>
</evidence>
<sequence length="301" mass="32545">MSAYKNIAVAGAAGDLGSAVFKALVDSNKFNLTVLTRAGSTSKFPSNIKVIEVDYDNLDSLTSALQGQDAVVSTVGSLAIPSQTLLIDAAVAAGVKRFLPSEFGSNLVIPSVRKLPVFKTKVDIEDKLTALASEGKISYTFVYNSAFLDWGLSHALFLDFQKAEATLWDGGNTEFSTTTLASVGQAVVGVLTHPTETKDRIVYIQDTVISQKKLLNIAKELNPSKQWTVKEAKIDDATAASDANIAKGIFDWPTLAAYLYRAIFDPTSVPKFPKLDNELLGVKGVTDEQLKELVKPFKTYR</sequence>
<keyword evidence="1" id="KW-0521">NADP</keyword>
<comment type="caution">
    <text evidence="4">The sequence shown here is derived from an EMBL/GenBank/DDBJ whole genome shotgun (WGS) entry which is preliminary data.</text>
</comment>
<protein>
    <recommendedName>
        <fullName evidence="3">NmrA-like domain-containing protein</fullName>
    </recommendedName>
</protein>
<dbReference type="OrthoDB" id="9974981at2759"/>
<gene>
    <name evidence="4" type="ORF">H9Q72_012086</name>
</gene>
<dbReference type="PANTHER" id="PTHR47706:SF1">
    <property type="entry name" value="CIPA-LIKE, PUTATIVE (AFU_ORTHOLOGUE AFUA_1G12460)-RELATED"/>
    <property type="match status" value="1"/>
</dbReference>
<evidence type="ECO:0000256" key="1">
    <source>
        <dbReference type="ARBA" id="ARBA00022857"/>
    </source>
</evidence>
<dbReference type="InterPro" id="IPR045312">
    <property type="entry name" value="PCBER-like"/>
</dbReference>
<dbReference type="InterPro" id="IPR036291">
    <property type="entry name" value="NAD(P)-bd_dom_sf"/>
</dbReference>